<proteinExistence type="predicted"/>
<dbReference type="Proteomes" id="UP000005819">
    <property type="component" value="Unassembled WGS sequence"/>
</dbReference>
<dbReference type="AlphaFoldDB" id="B0MV65"/>
<reference evidence="1" key="1">
    <citation type="submission" date="2007-10" db="EMBL/GenBank/DDBJ databases">
        <authorList>
            <person name="Fulton L."/>
            <person name="Clifton S."/>
            <person name="Fulton B."/>
            <person name="Xu J."/>
            <person name="Minx P."/>
            <person name="Pepin K.H."/>
            <person name="Johnson M."/>
            <person name="Thiruvilangam P."/>
            <person name="Bhonagiri V."/>
            <person name="Nash W.E."/>
            <person name="Mardis E.R."/>
            <person name="Wilson R.K."/>
        </authorList>
    </citation>
    <scope>NUCLEOTIDE SEQUENCE [LARGE SCALE GENOMIC DNA]</scope>
    <source>
        <strain evidence="1">DSM 17216</strain>
    </source>
</reference>
<organism evidence="1 2">
    <name type="scientific">Alistipes putredinis DSM 17216</name>
    <dbReference type="NCBI Taxonomy" id="445970"/>
    <lineage>
        <taxon>Bacteria</taxon>
        <taxon>Pseudomonadati</taxon>
        <taxon>Bacteroidota</taxon>
        <taxon>Bacteroidia</taxon>
        <taxon>Bacteroidales</taxon>
        <taxon>Rikenellaceae</taxon>
        <taxon>Alistipes</taxon>
    </lineage>
</organism>
<dbReference type="HOGENOM" id="CLU_3076026_0_0_10"/>
<accession>B0MV65</accession>
<dbReference type="EMBL" id="ABFK02000017">
    <property type="protein sequence ID" value="EDS03944.1"/>
    <property type="molecule type" value="Genomic_DNA"/>
</dbReference>
<evidence type="ECO:0000313" key="1">
    <source>
        <dbReference type="EMBL" id="EDS03944.1"/>
    </source>
</evidence>
<gene>
    <name evidence="1" type="ORF">ALIPUT_01006</name>
</gene>
<keyword evidence="2" id="KW-1185">Reference proteome</keyword>
<sequence length="52" mass="5824">MILVKKPASVDAGFFDAVFSLFTILCRNRCLPVFDGGIPKGYVFGPENTWER</sequence>
<evidence type="ECO:0000313" key="2">
    <source>
        <dbReference type="Proteomes" id="UP000005819"/>
    </source>
</evidence>
<comment type="caution">
    <text evidence="1">The sequence shown here is derived from an EMBL/GenBank/DDBJ whole genome shotgun (WGS) entry which is preliminary data.</text>
</comment>
<protein>
    <submittedName>
        <fullName evidence="1">Uncharacterized protein</fullName>
    </submittedName>
</protein>
<name>B0MV65_9BACT</name>
<reference evidence="1" key="2">
    <citation type="submission" date="2013-09" db="EMBL/GenBank/DDBJ databases">
        <title>Draft genome sequence of Alistipes putredinis (DSM 17216).</title>
        <authorList>
            <person name="Sudarsanam P."/>
            <person name="Ley R."/>
            <person name="Guruge J."/>
            <person name="Turnbaugh P.J."/>
            <person name="Mahowald M."/>
            <person name="Liep D."/>
            <person name="Gordon J."/>
        </authorList>
    </citation>
    <scope>NUCLEOTIDE SEQUENCE</scope>
    <source>
        <strain evidence="1">DSM 17216</strain>
    </source>
</reference>